<dbReference type="InterPro" id="IPR047880">
    <property type="entry name" value="MafI-like"/>
</dbReference>
<evidence type="ECO:0000313" key="2">
    <source>
        <dbReference type="Proteomes" id="UP000185612"/>
    </source>
</evidence>
<keyword evidence="2" id="KW-1185">Reference proteome</keyword>
<organism evidence="1 2">
    <name type="scientific">Buchananella hordeovulneris</name>
    <dbReference type="NCBI Taxonomy" id="52770"/>
    <lineage>
        <taxon>Bacteria</taxon>
        <taxon>Bacillati</taxon>
        <taxon>Actinomycetota</taxon>
        <taxon>Actinomycetes</taxon>
        <taxon>Actinomycetales</taxon>
        <taxon>Actinomycetaceae</taxon>
        <taxon>Buchananella</taxon>
    </lineage>
</organism>
<dbReference type="InParanoid" id="A0A1Q5PZI6"/>
<evidence type="ECO:0000313" key="1">
    <source>
        <dbReference type="EMBL" id="OKL52770.1"/>
    </source>
</evidence>
<dbReference type="OrthoDB" id="8610356at2"/>
<dbReference type="AlphaFoldDB" id="A0A1Q5PZI6"/>
<dbReference type="Proteomes" id="UP000185612">
    <property type="component" value="Unassembled WGS sequence"/>
</dbReference>
<protein>
    <recommendedName>
        <fullName evidence="3">MafI family immunity protein</fullName>
    </recommendedName>
</protein>
<reference evidence="2" key="1">
    <citation type="submission" date="2016-12" db="EMBL/GenBank/DDBJ databases">
        <authorList>
            <person name="Meng X."/>
        </authorList>
    </citation>
    <scope>NUCLEOTIDE SEQUENCE [LARGE SCALE GENOMIC DNA]</scope>
    <source>
        <strain evidence="2">DSM 20732</strain>
    </source>
</reference>
<name>A0A1Q5PZI6_9ACTO</name>
<proteinExistence type="predicted"/>
<evidence type="ECO:0008006" key="3">
    <source>
        <dbReference type="Google" id="ProtNLM"/>
    </source>
</evidence>
<dbReference type="EMBL" id="MQVS01000001">
    <property type="protein sequence ID" value="OKL52770.1"/>
    <property type="molecule type" value="Genomic_DNA"/>
</dbReference>
<gene>
    <name evidence="1" type="ORF">BSZ40_01300</name>
</gene>
<sequence>MEFKKHIKAAEAILELAIRMETLLPPRTTSEILELLKYGEWGLALEQLLGELYEYEVTPSPEDKLRLIQLGLFFQIPKDLLSFWPDPPPNRDDHGGNADPPRLLGGELEPLTYTVGFLHTPLEQVLHALPRYRRGWFNRRIHTIPTGDLRDMLLTLEQPNFSGEPSLLVTATAAPGWTALFDNTAAGVGVVPVAADLARRLRVRGYAVRSIPPWSYHHRKQGSRHFFTLGPETPSGIIRRVETIECPVSSWTFDYHGEPQPFEDTSRYDHPHQDERFTNDMLRAYAEAVGLDPWREDFYHPPGHIIPS</sequence>
<accession>A0A1Q5PZI6</accession>
<comment type="caution">
    <text evidence="1">The sequence shown here is derived from an EMBL/GenBank/DDBJ whole genome shotgun (WGS) entry which is preliminary data.</text>
</comment>
<dbReference type="RefSeq" id="WP_073822513.1">
    <property type="nucleotide sequence ID" value="NZ_MQVS01000001.1"/>
</dbReference>
<dbReference type="NCBIfam" id="NF033691">
    <property type="entry name" value="immunity_MafI"/>
    <property type="match status" value="1"/>
</dbReference>